<comment type="caution">
    <text evidence="1">The sequence shown here is derived from an EMBL/GenBank/DDBJ whole genome shotgun (WGS) entry which is preliminary data.</text>
</comment>
<sequence>MVSTSSFIMMGITCFVCFIVPLVLIWWLRKRYQASITSFLTGMIAFVVAFQVIEAPINYYFLVVNGNTSSWLTQPVIYSLYGGLMAGIFEETARYLCFRFCLKKQTRLQDSLSYGVGHGGIEAMLIVGTTYISNIVISLFINHGLIENLGFSTALEQSITEQLTMVSPIIFGVAGYERLMTLIIQIGLSVLVFKAVRERKIKYYLFAILLHASLDLPAALYQLGKVNLIATEGLVTLFAIGFLVFIFRQIKRYKEDLSIPEDQELQKYQKAGY</sequence>
<keyword evidence="1" id="KW-0645">Protease</keyword>
<keyword evidence="1" id="KW-0482">Metalloprotease</keyword>
<dbReference type="InterPro" id="IPR011397">
    <property type="entry name" value="YhfC"/>
</dbReference>
<protein>
    <submittedName>
        <fullName evidence="1">YhfC family intramembrane metalloprotease</fullName>
    </submittedName>
</protein>
<dbReference type="GO" id="GO:0006508">
    <property type="term" value="P:proteolysis"/>
    <property type="evidence" value="ECO:0007669"/>
    <property type="project" value="UniProtKB-KW"/>
</dbReference>
<keyword evidence="1" id="KW-0378">Hydrolase</keyword>
<name>A0A6I3NGW8_9FIRM</name>
<dbReference type="Pfam" id="PF10086">
    <property type="entry name" value="YhfC"/>
    <property type="match status" value="1"/>
</dbReference>
<dbReference type="PIRSF" id="PIRSF033101">
    <property type="entry name" value="UCP033101"/>
    <property type="match status" value="1"/>
</dbReference>
<dbReference type="EMBL" id="WMQV01000046">
    <property type="protein sequence ID" value="MTL95440.1"/>
    <property type="molecule type" value="Genomic_DNA"/>
</dbReference>
<evidence type="ECO:0000313" key="1">
    <source>
        <dbReference type="EMBL" id="MTL95440.1"/>
    </source>
</evidence>
<dbReference type="RefSeq" id="WP_129821708.1">
    <property type="nucleotide sequence ID" value="NZ_RCYV01000022.1"/>
</dbReference>
<proteinExistence type="predicted"/>
<accession>A0A6I3NGW8</accession>
<dbReference type="GO" id="GO:0008237">
    <property type="term" value="F:metallopeptidase activity"/>
    <property type="evidence" value="ECO:0007669"/>
    <property type="project" value="UniProtKB-KW"/>
</dbReference>
<reference evidence="1" key="1">
    <citation type="journal article" date="2019" name="Nat. Med.">
        <title>A library of human gut bacterial isolates paired with longitudinal multiomics data enables mechanistic microbiome research.</title>
        <authorList>
            <person name="Poyet M."/>
            <person name="Groussin M."/>
            <person name="Gibbons S.M."/>
            <person name="Avila-Pacheco J."/>
            <person name="Jiang X."/>
            <person name="Kearney S.M."/>
            <person name="Perrotta A.R."/>
            <person name="Berdy B."/>
            <person name="Zhao S."/>
            <person name="Lieberman T.D."/>
            <person name="Swanson P.K."/>
            <person name="Smith M."/>
            <person name="Roesemann S."/>
            <person name="Alexander J.E."/>
            <person name="Rich S.A."/>
            <person name="Livny J."/>
            <person name="Vlamakis H."/>
            <person name="Clish C."/>
            <person name="Bullock K."/>
            <person name="Deik A."/>
            <person name="Scott J."/>
            <person name="Pierce K.A."/>
            <person name="Xavier R.J."/>
            <person name="Alm E.J."/>
        </authorList>
    </citation>
    <scope>NUCLEOTIDE SEQUENCE</scope>
    <source>
        <strain evidence="1">BIOML-A179</strain>
    </source>
</reference>
<organism evidence="1">
    <name type="scientific">Turicibacter sanguinis</name>
    <dbReference type="NCBI Taxonomy" id="154288"/>
    <lineage>
        <taxon>Bacteria</taxon>
        <taxon>Bacillati</taxon>
        <taxon>Bacillota</taxon>
        <taxon>Erysipelotrichia</taxon>
        <taxon>Erysipelotrichales</taxon>
        <taxon>Turicibacteraceae</taxon>
        <taxon>Turicibacter</taxon>
    </lineage>
</organism>
<gene>
    <name evidence="1" type="ORF">GMA64_12950</name>
</gene>
<dbReference type="AlphaFoldDB" id="A0A6I3NGW8"/>